<dbReference type="AlphaFoldDB" id="A0A0F9P625"/>
<proteinExistence type="predicted"/>
<comment type="caution">
    <text evidence="2">The sequence shown here is derived from an EMBL/GenBank/DDBJ whole genome shotgun (WGS) entry which is preliminary data.</text>
</comment>
<keyword evidence="1" id="KW-0812">Transmembrane</keyword>
<keyword evidence="1" id="KW-0472">Membrane</keyword>
<feature type="transmembrane region" description="Helical" evidence="1">
    <location>
        <begin position="6"/>
        <end position="24"/>
    </location>
</feature>
<name>A0A0F9P625_9ZZZZ</name>
<gene>
    <name evidence="2" type="ORF">LCGC14_1177350</name>
</gene>
<evidence type="ECO:0000313" key="2">
    <source>
        <dbReference type="EMBL" id="KKM96500.1"/>
    </source>
</evidence>
<sequence length="44" mass="5000">MTYLLLLGVMALLGLAAYIWIWAIDGKRPWPPPRSITQQEVSDD</sequence>
<accession>A0A0F9P625</accession>
<protein>
    <submittedName>
        <fullName evidence="2">Uncharacterized protein</fullName>
    </submittedName>
</protein>
<keyword evidence="1" id="KW-1133">Transmembrane helix</keyword>
<organism evidence="2">
    <name type="scientific">marine sediment metagenome</name>
    <dbReference type="NCBI Taxonomy" id="412755"/>
    <lineage>
        <taxon>unclassified sequences</taxon>
        <taxon>metagenomes</taxon>
        <taxon>ecological metagenomes</taxon>
    </lineage>
</organism>
<reference evidence="2" key="1">
    <citation type="journal article" date="2015" name="Nature">
        <title>Complex archaea that bridge the gap between prokaryotes and eukaryotes.</title>
        <authorList>
            <person name="Spang A."/>
            <person name="Saw J.H."/>
            <person name="Jorgensen S.L."/>
            <person name="Zaremba-Niedzwiedzka K."/>
            <person name="Martijn J."/>
            <person name="Lind A.E."/>
            <person name="van Eijk R."/>
            <person name="Schleper C."/>
            <person name="Guy L."/>
            <person name="Ettema T.J."/>
        </authorList>
    </citation>
    <scope>NUCLEOTIDE SEQUENCE</scope>
</reference>
<evidence type="ECO:0000256" key="1">
    <source>
        <dbReference type="SAM" id="Phobius"/>
    </source>
</evidence>
<dbReference type="EMBL" id="LAZR01005871">
    <property type="protein sequence ID" value="KKM96500.1"/>
    <property type="molecule type" value="Genomic_DNA"/>
</dbReference>